<dbReference type="InterPro" id="IPR029757">
    <property type="entry name" value="RpoE"/>
</dbReference>
<evidence type="ECO:0000256" key="5">
    <source>
        <dbReference type="ARBA" id="ARBA00023163"/>
    </source>
</evidence>
<accession>A0A9X3WST0</accession>
<dbReference type="GO" id="GO:0000428">
    <property type="term" value="C:DNA-directed RNA polymerase complex"/>
    <property type="evidence" value="ECO:0007669"/>
    <property type="project" value="UniProtKB-KW"/>
</dbReference>
<organism evidence="9 10">
    <name type="scientific">Terrihalobacillus insolitus</name>
    <dbReference type="NCBI Taxonomy" id="2950438"/>
    <lineage>
        <taxon>Bacteria</taxon>
        <taxon>Bacillati</taxon>
        <taxon>Bacillota</taxon>
        <taxon>Bacilli</taxon>
        <taxon>Bacillales</taxon>
        <taxon>Bacillaceae</taxon>
        <taxon>Terrihalobacillus</taxon>
    </lineage>
</organism>
<dbReference type="NCBIfam" id="TIGR04567">
    <property type="entry name" value="RNAP_delt_lowGC"/>
    <property type="match status" value="1"/>
</dbReference>
<dbReference type="GO" id="GO:0003899">
    <property type="term" value="F:DNA-directed RNA polymerase activity"/>
    <property type="evidence" value="ECO:0007669"/>
    <property type="project" value="UniProtKB-UniRule"/>
</dbReference>
<evidence type="ECO:0000313" key="10">
    <source>
        <dbReference type="Proteomes" id="UP001145050"/>
    </source>
</evidence>
<feature type="domain" description="HTH HARE-type" evidence="8">
    <location>
        <begin position="14"/>
        <end position="81"/>
    </location>
</feature>
<sequence length="181" mass="21270">MGLKKYNQVQTEEMSMIELAKVILSEEKKAINFQDIYDQISTIKNYTKEQRDHYIAQFYTDLNINGQFMTVGSNLWGLKRWYPVEQFEEEITAAPKKKKKKKAAAKRKKKEPVYEESLDEDLELEDDILDVDDDFDDLDEIDDDFETDDDTSKEEEYGDDDDDIDDSADENDDVDDDDDEE</sequence>
<feature type="compositionally biased region" description="Basic residues" evidence="7">
    <location>
        <begin position="95"/>
        <end position="110"/>
    </location>
</feature>
<evidence type="ECO:0000259" key="8">
    <source>
        <dbReference type="PROSITE" id="PS51913"/>
    </source>
</evidence>
<keyword evidence="5 6" id="KW-0804">Transcription</keyword>
<feature type="region of interest" description="Disordered" evidence="7">
    <location>
        <begin position="93"/>
        <end position="181"/>
    </location>
</feature>
<protein>
    <recommendedName>
        <fullName evidence="6">Probable DNA-directed RNA polymerase subunit delta</fullName>
    </recommendedName>
    <alternativeName>
        <fullName evidence="6">RNAP delta factor</fullName>
    </alternativeName>
</protein>
<dbReference type="Proteomes" id="UP001145050">
    <property type="component" value="Unassembled WGS sequence"/>
</dbReference>
<dbReference type="RefSeq" id="WP_272436859.1">
    <property type="nucleotide sequence ID" value="NZ_JAMQKB010000010.1"/>
</dbReference>
<dbReference type="InterPro" id="IPR007759">
    <property type="entry name" value="Asxl_HARE-HTH"/>
</dbReference>
<keyword evidence="3 6" id="KW-0808">Transferase</keyword>
<evidence type="ECO:0000313" key="9">
    <source>
        <dbReference type="EMBL" id="MDC3425060.1"/>
    </source>
</evidence>
<feature type="compositionally biased region" description="Acidic residues" evidence="7">
    <location>
        <begin position="114"/>
        <end position="181"/>
    </location>
</feature>
<keyword evidence="2 6" id="KW-0240">DNA-directed RNA polymerase</keyword>
<comment type="similarity">
    <text evidence="1 6">Belongs to the RpoE family.</text>
</comment>
<reference evidence="9" key="1">
    <citation type="submission" date="2022-06" db="EMBL/GenBank/DDBJ databases">
        <title>Aquibacillus sp. a new bacterium isolated from soil saline samples.</title>
        <authorList>
            <person name="Galisteo C."/>
            <person name="De La Haba R."/>
            <person name="Sanchez-Porro C."/>
            <person name="Ventosa A."/>
        </authorList>
    </citation>
    <scope>NUCLEOTIDE SEQUENCE</scope>
    <source>
        <strain evidence="9">3ASR75-11</strain>
    </source>
</reference>
<dbReference type="Gene3D" id="1.10.10.1250">
    <property type="entry name" value="RNA polymerase, subunit delta, N-terminal domain"/>
    <property type="match status" value="1"/>
</dbReference>
<comment type="subunit">
    <text evidence="6">RNAP is composed of a core of 2 alpha, a beta and a beta' subunits. The core is associated with a delta subunit and one of several sigma factors.</text>
</comment>
<evidence type="ECO:0000256" key="7">
    <source>
        <dbReference type="SAM" id="MobiDB-lite"/>
    </source>
</evidence>
<dbReference type="Pfam" id="PF05066">
    <property type="entry name" value="HARE-HTH"/>
    <property type="match status" value="1"/>
</dbReference>
<dbReference type="EMBL" id="JAMQKB010000010">
    <property type="protein sequence ID" value="MDC3425060.1"/>
    <property type="molecule type" value="Genomic_DNA"/>
</dbReference>
<proteinExistence type="inferred from homology"/>
<dbReference type="GO" id="GO:0006355">
    <property type="term" value="P:regulation of DNA-templated transcription"/>
    <property type="evidence" value="ECO:0007669"/>
    <property type="project" value="UniProtKB-UniRule"/>
</dbReference>
<evidence type="ECO:0000256" key="2">
    <source>
        <dbReference type="ARBA" id="ARBA00022478"/>
    </source>
</evidence>
<keyword evidence="10" id="KW-1185">Reference proteome</keyword>
<evidence type="ECO:0000256" key="4">
    <source>
        <dbReference type="ARBA" id="ARBA00022695"/>
    </source>
</evidence>
<name>A0A9X3WST0_9BACI</name>
<gene>
    <name evidence="6 9" type="primary">rpoE</name>
    <name evidence="9" type="ORF">NC797_11140</name>
</gene>
<dbReference type="AlphaFoldDB" id="A0A9X3WST0"/>
<evidence type="ECO:0000256" key="1">
    <source>
        <dbReference type="ARBA" id="ARBA00009828"/>
    </source>
</evidence>
<comment type="caution">
    <text evidence="9">The sequence shown here is derived from an EMBL/GenBank/DDBJ whole genome shotgun (WGS) entry which is preliminary data.</text>
</comment>
<comment type="function">
    <text evidence="6">Participates in both the initiation and recycling phases of transcription. In the presence of the delta subunit, RNAP displays an increased specificity of transcription, a decreased affinity for nucleic acids, and an increased efficiency of RNA synthesis because of enhanced recycling.</text>
</comment>
<dbReference type="HAMAP" id="MF_00357">
    <property type="entry name" value="RNApol_bact_RpoE"/>
    <property type="match status" value="1"/>
</dbReference>
<dbReference type="PROSITE" id="PS51913">
    <property type="entry name" value="HTH_HARE"/>
    <property type="match status" value="1"/>
</dbReference>
<dbReference type="GO" id="GO:0006351">
    <property type="term" value="P:DNA-templated transcription"/>
    <property type="evidence" value="ECO:0007669"/>
    <property type="project" value="InterPro"/>
</dbReference>
<keyword evidence="4 6" id="KW-0548">Nucleotidyltransferase</keyword>
<evidence type="ECO:0000256" key="3">
    <source>
        <dbReference type="ARBA" id="ARBA00022679"/>
    </source>
</evidence>
<dbReference type="InterPro" id="IPR038087">
    <property type="entry name" value="RNAP_delta_N_dom_sf"/>
</dbReference>
<evidence type="ECO:0000256" key="6">
    <source>
        <dbReference type="HAMAP-Rule" id="MF_00357"/>
    </source>
</evidence>